<keyword evidence="2" id="KW-0812">Transmembrane</keyword>
<comment type="caution">
    <text evidence="3">The sequence shown here is derived from an EMBL/GenBank/DDBJ whole genome shotgun (WGS) entry which is preliminary data.</text>
</comment>
<evidence type="ECO:0000256" key="1">
    <source>
        <dbReference type="SAM" id="MobiDB-lite"/>
    </source>
</evidence>
<feature type="compositionally biased region" description="Basic residues" evidence="1">
    <location>
        <begin position="276"/>
        <end position="293"/>
    </location>
</feature>
<evidence type="ECO:0000313" key="4">
    <source>
        <dbReference type="Proteomes" id="UP000287609"/>
    </source>
</evidence>
<feature type="compositionally biased region" description="Polar residues" evidence="1">
    <location>
        <begin position="359"/>
        <end position="369"/>
    </location>
</feature>
<proteinExistence type="predicted"/>
<dbReference type="RefSeq" id="WP_125962726.1">
    <property type="nucleotide sequence ID" value="NZ_QXGM01000001.1"/>
</dbReference>
<protein>
    <submittedName>
        <fullName evidence="3">GTPase</fullName>
    </submittedName>
</protein>
<accession>A0A430FRK4</accession>
<feature type="compositionally biased region" description="Polar residues" evidence="1">
    <location>
        <begin position="306"/>
        <end position="321"/>
    </location>
</feature>
<evidence type="ECO:0000256" key="2">
    <source>
        <dbReference type="SAM" id="Phobius"/>
    </source>
</evidence>
<keyword evidence="2" id="KW-1133">Transmembrane helix</keyword>
<dbReference type="AlphaFoldDB" id="A0A430FRK4"/>
<dbReference type="OrthoDB" id="3249401at2"/>
<feature type="region of interest" description="Disordered" evidence="1">
    <location>
        <begin position="274"/>
        <end position="419"/>
    </location>
</feature>
<keyword evidence="4" id="KW-1185">Reference proteome</keyword>
<feature type="transmembrane region" description="Helical" evidence="2">
    <location>
        <begin position="27"/>
        <end position="50"/>
    </location>
</feature>
<sequence>MNDAAEKSKSAPRSHEPSRHAKIMRGIVTPIFGLLAVCFIVFGVLNATIWKPSTHISASAQAKNEQYIMIDQGMLGAVDKDVTVSIKASNPQTQLCMAVATQKDATGWVEGYPYARISGLESWTQLEVTDQKAHGQATPSDQDVAFADSDMWRQVKCSTGKVTVKLKDMQNTPLVGLIDMGTNQNSADIVMEWDRQQVPDFAMPFYFAAGLCIVLAVLSASVFAMDPEKRRKALGIDGLDEDASTIAKIHQAVKGKPDEVTVGEAVAGTFKTMTRGLKRKPHDPTKAHRRHAKPEHEEESAPTIIDPTNRNMLVKTANASNDAEPATDAAEEAPEADETDVRSAQSESAVEPQAAPDDGTQTSVITQDELQAYFARLAREEHVQFPQEPAADEQAESQDEESSEDNEADDSASEEKDEQ</sequence>
<dbReference type="Proteomes" id="UP000287609">
    <property type="component" value="Unassembled WGS sequence"/>
</dbReference>
<feature type="transmembrane region" description="Helical" evidence="2">
    <location>
        <begin position="205"/>
        <end position="225"/>
    </location>
</feature>
<organism evidence="3 4">
    <name type="scientific">Bifidobacterium dolichotidis</name>
    <dbReference type="NCBI Taxonomy" id="2306976"/>
    <lineage>
        <taxon>Bacteria</taxon>
        <taxon>Bacillati</taxon>
        <taxon>Actinomycetota</taxon>
        <taxon>Actinomycetes</taxon>
        <taxon>Bifidobacteriales</taxon>
        <taxon>Bifidobacteriaceae</taxon>
        <taxon>Bifidobacterium</taxon>
    </lineage>
</organism>
<feature type="compositionally biased region" description="Acidic residues" evidence="1">
    <location>
        <begin position="390"/>
        <end position="419"/>
    </location>
</feature>
<gene>
    <name evidence="3" type="ORF">D2E26_0057</name>
</gene>
<dbReference type="EMBL" id="QXGM01000001">
    <property type="protein sequence ID" value="RSX55494.1"/>
    <property type="molecule type" value="Genomic_DNA"/>
</dbReference>
<evidence type="ECO:0000313" key="3">
    <source>
        <dbReference type="EMBL" id="RSX55494.1"/>
    </source>
</evidence>
<reference evidence="3 4" key="1">
    <citation type="submission" date="2018-09" db="EMBL/GenBank/DDBJ databases">
        <title>Characterization of the phylogenetic diversity of five novel species belonging to the genus Bifidobacterium.</title>
        <authorList>
            <person name="Lugli G.A."/>
            <person name="Duranti S."/>
            <person name="Milani C."/>
        </authorList>
    </citation>
    <scope>NUCLEOTIDE SEQUENCE [LARGE SCALE GENOMIC DNA]</scope>
    <source>
        <strain evidence="3 4">2036B</strain>
    </source>
</reference>
<feature type="compositionally biased region" description="Acidic residues" evidence="1">
    <location>
        <begin position="329"/>
        <end position="338"/>
    </location>
</feature>
<name>A0A430FRK4_9BIFI</name>
<keyword evidence="2" id="KW-0472">Membrane</keyword>